<dbReference type="InterPro" id="IPR036864">
    <property type="entry name" value="Zn2-C6_fun-type_DNA-bd_sf"/>
</dbReference>
<keyword evidence="4" id="KW-1185">Reference proteome</keyword>
<organism evidence="3 4">
    <name type="scientific">Truncatella angustata</name>
    <dbReference type="NCBI Taxonomy" id="152316"/>
    <lineage>
        <taxon>Eukaryota</taxon>
        <taxon>Fungi</taxon>
        <taxon>Dikarya</taxon>
        <taxon>Ascomycota</taxon>
        <taxon>Pezizomycotina</taxon>
        <taxon>Sordariomycetes</taxon>
        <taxon>Xylariomycetidae</taxon>
        <taxon>Amphisphaeriales</taxon>
        <taxon>Sporocadaceae</taxon>
        <taxon>Truncatella</taxon>
    </lineage>
</organism>
<dbReference type="InterPro" id="IPR001138">
    <property type="entry name" value="Zn2Cys6_DnaBD"/>
</dbReference>
<comment type="caution">
    <text evidence="3">The sequence shown here is derived from an EMBL/GenBank/DDBJ whole genome shotgun (WGS) entry which is preliminary data.</text>
</comment>
<dbReference type="Proteomes" id="UP000758603">
    <property type="component" value="Unassembled WGS sequence"/>
</dbReference>
<dbReference type="GO" id="GO:0008270">
    <property type="term" value="F:zinc ion binding"/>
    <property type="evidence" value="ECO:0007669"/>
    <property type="project" value="InterPro"/>
</dbReference>
<dbReference type="GO" id="GO:0000981">
    <property type="term" value="F:DNA-binding transcription factor activity, RNA polymerase II-specific"/>
    <property type="evidence" value="ECO:0007669"/>
    <property type="project" value="InterPro"/>
</dbReference>
<reference evidence="3" key="1">
    <citation type="journal article" date="2021" name="Nat. Commun.">
        <title>Genetic determinants of endophytism in the Arabidopsis root mycobiome.</title>
        <authorList>
            <person name="Mesny F."/>
            <person name="Miyauchi S."/>
            <person name="Thiergart T."/>
            <person name="Pickel B."/>
            <person name="Atanasova L."/>
            <person name="Karlsson M."/>
            <person name="Huettel B."/>
            <person name="Barry K.W."/>
            <person name="Haridas S."/>
            <person name="Chen C."/>
            <person name="Bauer D."/>
            <person name="Andreopoulos W."/>
            <person name="Pangilinan J."/>
            <person name="LaButti K."/>
            <person name="Riley R."/>
            <person name="Lipzen A."/>
            <person name="Clum A."/>
            <person name="Drula E."/>
            <person name="Henrissat B."/>
            <person name="Kohler A."/>
            <person name="Grigoriev I.V."/>
            <person name="Martin F.M."/>
            <person name="Hacquard S."/>
        </authorList>
    </citation>
    <scope>NUCLEOTIDE SEQUENCE</scope>
    <source>
        <strain evidence="3">MPI-SDFR-AT-0073</strain>
    </source>
</reference>
<dbReference type="GeneID" id="70130638"/>
<keyword evidence="1" id="KW-0539">Nucleus</keyword>
<name>A0A9P8ZZK7_9PEZI</name>
<dbReference type="OrthoDB" id="4330117at2759"/>
<dbReference type="CDD" id="cd00067">
    <property type="entry name" value="GAL4"/>
    <property type="match status" value="1"/>
</dbReference>
<sequence>MLCSTSIFVRLTMAPSQSIPTEATLPTTSSRIALGKARSSCNRCHLQKLKCVKNTSYGSCERCLRLGTSCRFTARTSRVHRNAPRCLADCGGRHAVSISPNMPMPSVQFHSVNTNVTGIDLLFSSSADPIIANDTAASSLLHRTSIQGGVENIQNRQWFEDPCESMYGSGLFYNDDVTTNLTVLRPVNKNSATISPQVDASSLFSRGEAWETLHLSATRPFSSAARLASLNVALYECTSKLPSKVHTRSPLSDWSVSDNCAHKPQRAKLFVIDELFRVTADFLNIIENFNDEGCDASTNVPPVNINGEQIFVPNLRSAQKICGRVQSSAAPTSMEPSSIFPVPMDIAILDVLISCHHQLTEAYVAVFQRMQACIRNHNVSPLRLVPENERNWGVILPELKMGSIVTTPAVCVTKDSPISTVAAASMYMSMIALLSSQLWDRVAAVMKQKREMPSVGPSLDLRDMLWDTMSARTDQLSNMIDATKSLL</sequence>
<evidence type="ECO:0000313" key="4">
    <source>
        <dbReference type="Proteomes" id="UP000758603"/>
    </source>
</evidence>
<accession>A0A9P8ZZK7</accession>
<dbReference type="SUPFAM" id="SSF57701">
    <property type="entry name" value="Zn2/Cys6 DNA-binding domain"/>
    <property type="match status" value="1"/>
</dbReference>
<dbReference type="Pfam" id="PF00172">
    <property type="entry name" value="Zn_clus"/>
    <property type="match status" value="1"/>
</dbReference>
<dbReference type="PROSITE" id="PS00463">
    <property type="entry name" value="ZN2_CY6_FUNGAL_1"/>
    <property type="match status" value="1"/>
</dbReference>
<evidence type="ECO:0000256" key="1">
    <source>
        <dbReference type="ARBA" id="ARBA00023242"/>
    </source>
</evidence>
<proteinExistence type="predicted"/>
<evidence type="ECO:0000313" key="3">
    <source>
        <dbReference type="EMBL" id="KAH6656283.1"/>
    </source>
</evidence>
<dbReference type="SMART" id="SM00066">
    <property type="entry name" value="GAL4"/>
    <property type="match status" value="1"/>
</dbReference>
<protein>
    <recommendedName>
        <fullName evidence="2">Zn(2)-C6 fungal-type domain-containing protein</fullName>
    </recommendedName>
</protein>
<gene>
    <name evidence="3" type="ORF">BKA67DRAFT_551465</name>
</gene>
<evidence type="ECO:0000259" key="2">
    <source>
        <dbReference type="PROSITE" id="PS50048"/>
    </source>
</evidence>
<dbReference type="RefSeq" id="XP_045960517.1">
    <property type="nucleotide sequence ID" value="XM_046101746.1"/>
</dbReference>
<feature type="domain" description="Zn(2)-C6 fungal-type" evidence="2">
    <location>
        <begin position="40"/>
        <end position="72"/>
    </location>
</feature>
<dbReference type="Gene3D" id="4.10.240.10">
    <property type="entry name" value="Zn(2)-C6 fungal-type DNA-binding domain"/>
    <property type="match status" value="1"/>
</dbReference>
<dbReference type="PROSITE" id="PS50048">
    <property type="entry name" value="ZN2_CY6_FUNGAL_2"/>
    <property type="match status" value="1"/>
</dbReference>
<dbReference type="AlphaFoldDB" id="A0A9P8ZZK7"/>
<dbReference type="EMBL" id="JAGPXC010000002">
    <property type="protein sequence ID" value="KAH6656283.1"/>
    <property type="molecule type" value="Genomic_DNA"/>
</dbReference>